<dbReference type="InterPro" id="IPR001763">
    <property type="entry name" value="Rhodanese-like_dom"/>
</dbReference>
<dbReference type="Pfam" id="PF00581">
    <property type="entry name" value="Rhodanese"/>
    <property type="match status" value="1"/>
</dbReference>
<dbReference type="PANTHER" id="PTHR10953:SF102">
    <property type="entry name" value="ADENYLYLTRANSFERASE AND SULFURTRANSFERASE MOCS3"/>
    <property type="match status" value="1"/>
</dbReference>
<dbReference type="PANTHER" id="PTHR10953">
    <property type="entry name" value="UBIQUITIN-ACTIVATING ENZYME E1"/>
    <property type="match status" value="1"/>
</dbReference>
<keyword evidence="3" id="KW-1185">Reference proteome</keyword>
<dbReference type="InterPro" id="IPR000594">
    <property type="entry name" value="ThiF_NAD_FAD-bd"/>
</dbReference>
<dbReference type="Gene3D" id="3.40.50.720">
    <property type="entry name" value="NAD(P)-binding Rossmann-like Domain"/>
    <property type="match status" value="1"/>
</dbReference>
<dbReference type="EMBL" id="JAULBC010000007">
    <property type="protein sequence ID" value="MEX6689715.1"/>
    <property type="molecule type" value="Genomic_DNA"/>
</dbReference>
<accession>A0ABV3ZJM6</accession>
<dbReference type="InterPro" id="IPR036873">
    <property type="entry name" value="Rhodanese-like_dom_sf"/>
</dbReference>
<feature type="domain" description="Rhodanese" evidence="1">
    <location>
        <begin position="275"/>
        <end position="363"/>
    </location>
</feature>
<dbReference type="Gene3D" id="3.40.250.10">
    <property type="entry name" value="Rhodanese-like domain"/>
    <property type="match status" value="1"/>
</dbReference>
<comment type="caution">
    <text evidence="2">The sequence shown here is derived from an EMBL/GenBank/DDBJ whole genome shotgun (WGS) entry which is preliminary data.</text>
</comment>
<evidence type="ECO:0000259" key="1">
    <source>
        <dbReference type="PROSITE" id="PS50206"/>
    </source>
</evidence>
<dbReference type="SMART" id="SM00450">
    <property type="entry name" value="RHOD"/>
    <property type="match status" value="1"/>
</dbReference>
<dbReference type="Pfam" id="PF00899">
    <property type="entry name" value="ThiF"/>
    <property type="match status" value="1"/>
</dbReference>
<evidence type="ECO:0000313" key="2">
    <source>
        <dbReference type="EMBL" id="MEX6689715.1"/>
    </source>
</evidence>
<proteinExistence type="predicted"/>
<protein>
    <submittedName>
        <fullName evidence="2">HesA/MoeB/ThiF family protein</fullName>
    </submittedName>
</protein>
<dbReference type="InterPro" id="IPR045886">
    <property type="entry name" value="ThiF/MoeB/HesA"/>
</dbReference>
<dbReference type="SUPFAM" id="SSF69572">
    <property type="entry name" value="Activating enzymes of the ubiquitin-like proteins"/>
    <property type="match status" value="1"/>
</dbReference>
<gene>
    <name evidence="2" type="ORF">QTN47_19575</name>
</gene>
<name>A0ABV3ZJM6_9BACT</name>
<dbReference type="RefSeq" id="WP_369331123.1">
    <property type="nucleotide sequence ID" value="NZ_JAULBC010000007.1"/>
</dbReference>
<dbReference type="InterPro" id="IPR035985">
    <property type="entry name" value="Ubiquitin-activating_enz"/>
</dbReference>
<evidence type="ECO:0000313" key="3">
    <source>
        <dbReference type="Proteomes" id="UP001560573"/>
    </source>
</evidence>
<dbReference type="PROSITE" id="PS50206">
    <property type="entry name" value="RHODANESE_3"/>
    <property type="match status" value="1"/>
</dbReference>
<dbReference type="Proteomes" id="UP001560573">
    <property type="component" value="Unassembled WGS sequence"/>
</dbReference>
<reference evidence="2 3" key="1">
    <citation type="submission" date="2023-07" db="EMBL/GenBank/DDBJ databases">
        <authorList>
            <person name="Lian W.-H."/>
        </authorList>
    </citation>
    <scope>NUCLEOTIDE SEQUENCE [LARGE SCALE GENOMIC DNA]</scope>
    <source>
        <strain evidence="2 3">SYSU DXS3180</strain>
    </source>
</reference>
<organism evidence="2 3">
    <name type="scientific">Danxiaibacter flavus</name>
    <dbReference type="NCBI Taxonomy" id="3049108"/>
    <lineage>
        <taxon>Bacteria</taxon>
        <taxon>Pseudomonadati</taxon>
        <taxon>Bacteroidota</taxon>
        <taxon>Chitinophagia</taxon>
        <taxon>Chitinophagales</taxon>
        <taxon>Chitinophagaceae</taxon>
        <taxon>Danxiaibacter</taxon>
    </lineage>
</organism>
<dbReference type="CDD" id="cd00757">
    <property type="entry name" value="ThiF_MoeB_HesA_family"/>
    <property type="match status" value="1"/>
</dbReference>
<sequence length="365" mass="40119">MQLNKERYNRQLLLAGFGEEAQLKLLQSRVLVVGAGGLGVPVLQYLSGMGVGKIGIIDHDVVAESNLHRQVLYTTNDIGEPKANKAAERLNALNPEVEYIVFNELLTTGNALSVIGLFDVVVDCTDNFPTRYLINDACVILNKPFVYGAIHQYEGQVSVFNHNGSATYRCLFPTAPEVGVVQDCNTNGVLGILPGIIGCYQANETIKLLTGIGELLANKMLIIDTLFNQQRTIRFQPKSDLPQITRLDSDDYKSLCGSARLRNMSVSELASRIKNNEAIQLVDVREDDELAICQIADSIHIPLGEIVAKANKIDGSQPVIMICHHGIRSRIAGEELLKKGFTNIFNLTGGIHAWALEIDKTMQVY</sequence>